<gene>
    <name evidence="1" type="ORF">fado_121</name>
</gene>
<evidence type="ECO:0000313" key="2">
    <source>
        <dbReference type="Proteomes" id="UP000831021"/>
    </source>
</evidence>
<sequence length="61" mass="7213">MDIDKMCDRCLRMVGDNEKMYGFKIVDDEGKSKIVKGHKECVEEIMDVLQQLYRNGEKDER</sequence>
<dbReference type="EMBL" id="OM236516">
    <property type="protein sequence ID" value="UNY48836.1"/>
    <property type="molecule type" value="Genomic_DNA"/>
</dbReference>
<evidence type="ECO:0000313" key="1">
    <source>
        <dbReference type="EMBL" id="UNY48836.1"/>
    </source>
</evidence>
<accession>A0AAE9K8K3</accession>
<dbReference type="Proteomes" id="UP000831021">
    <property type="component" value="Segment"/>
</dbReference>
<proteinExistence type="predicted"/>
<reference evidence="1 2" key="1">
    <citation type="submission" date="2022-01" db="EMBL/GenBank/DDBJ databases">
        <authorList>
            <person name="Stokar-Avihail A."/>
        </authorList>
    </citation>
    <scope>NUCLEOTIDE SEQUENCE [LARGE SCALE GENOMIC DNA]</scope>
</reference>
<organism evidence="1 2">
    <name type="scientific">Bacillus phage FADO</name>
    <dbReference type="NCBI Taxonomy" id="2917160"/>
    <lineage>
        <taxon>Viruses</taxon>
        <taxon>Duplodnaviria</taxon>
        <taxon>Heunggongvirae</taxon>
        <taxon>Uroviricota</taxon>
        <taxon>Caudoviricetes</taxon>
        <taxon>Heleneionescovirinae</taxon>
        <taxon>Zhangjivirus</taxon>
        <taxon>Zhangjivirus fado</taxon>
    </lineage>
</organism>
<protein>
    <submittedName>
        <fullName evidence="1">Uncharacterized protein</fullName>
    </submittedName>
</protein>
<keyword evidence="2" id="KW-1185">Reference proteome</keyword>
<name>A0AAE9K8K3_9CAUD</name>